<keyword evidence="3" id="KW-1185">Reference proteome</keyword>
<protein>
    <submittedName>
        <fullName evidence="2">DegT/DnrJ/EryC1/StrS family aminotransferase</fullName>
    </submittedName>
</protein>
<dbReference type="InterPro" id="IPR015422">
    <property type="entry name" value="PyrdxlP-dep_Trfase_small"/>
</dbReference>
<evidence type="ECO:0000313" key="2">
    <source>
        <dbReference type="EMBL" id="TSA81118.1"/>
    </source>
</evidence>
<accession>A0A553ULQ6</accession>
<comment type="caution">
    <text evidence="2">The sequence shown here is derived from an EMBL/GenBank/DDBJ whole genome shotgun (WGS) entry which is preliminary data.</text>
</comment>
<dbReference type="SUPFAM" id="SSF53383">
    <property type="entry name" value="PLP-dependent transferases"/>
    <property type="match status" value="1"/>
</dbReference>
<sequence length="373" mass="41293">MCACLSLKPLDFYNLKTLHQEHALEIEEALLQGARGAQYILGQEVQHLEQDLAKRAGFAFCLGTSSGTSSLLLAFLACGITRGDEVITPAFGFIAAVEMLLLLGAKPVLVDINPATYQMDSLLVEHAITPRTKAIVPLSLFGLASDRHALGQIAKAHNLFLIEDGAQSFLAPYEGSGKPDIFTTSFFPTKPLGCYGDGGAIFCDDGDLYDKLKALRVHGQKGKYNHCYLGLNARLDAMQACILRVKLKYYANHLKALHAQAQIYHQLLEPLGLQLPLDRIDSDHSTRFNIYAQYPILHPKRAKLIAKLTQEHIPSAIHYPKPLHHQAPLKHLDYADRHFPNALRVSQEILSLPLNPYLTHLELKQVAQVVADV</sequence>
<gene>
    <name evidence="2" type="ORF">FNE76_06835</name>
</gene>
<dbReference type="Gene3D" id="3.90.1150.10">
    <property type="entry name" value="Aspartate Aminotransferase, domain 1"/>
    <property type="match status" value="1"/>
</dbReference>
<reference evidence="3" key="1">
    <citation type="submission" date="2019-07" db="EMBL/GenBank/DDBJ databases">
        <title>Helicobacter labacensis sp. nov., Helicobacter mehlei sp. nov. and Helicobacter vulpis sp. nov., isolated from gastric mucosa of red fox (Vulpis vulpis).</title>
        <authorList>
            <person name="Papic B."/>
        </authorList>
    </citation>
    <scope>NUCLEOTIDE SEQUENCE [LARGE SCALE GENOMIC DNA]</scope>
    <source>
        <strain evidence="3">L8b</strain>
    </source>
</reference>
<dbReference type="EMBL" id="VKGC01000022">
    <property type="protein sequence ID" value="TSA81118.1"/>
    <property type="molecule type" value="Genomic_DNA"/>
</dbReference>
<dbReference type="GO" id="GO:0000271">
    <property type="term" value="P:polysaccharide biosynthetic process"/>
    <property type="evidence" value="ECO:0007669"/>
    <property type="project" value="TreeGrafter"/>
</dbReference>
<evidence type="ECO:0000256" key="1">
    <source>
        <dbReference type="RuleBase" id="RU004508"/>
    </source>
</evidence>
<dbReference type="Proteomes" id="UP000319322">
    <property type="component" value="Unassembled WGS sequence"/>
</dbReference>
<dbReference type="Pfam" id="PF01041">
    <property type="entry name" value="DegT_DnrJ_EryC1"/>
    <property type="match status" value="1"/>
</dbReference>
<dbReference type="GO" id="GO:0008483">
    <property type="term" value="F:transaminase activity"/>
    <property type="evidence" value="ECO:0007669"/>
    <property type="project" value="UniProtKB-KW"/>
</dbReference>
<dbReference type="PIRSF" id="PIRSF000390">
    <property type="entry name" value="PLP_StrS"/>
    <property type="match status" value="1"/>
</dbReference>
<dbReference type="InterPro" id="IPR015424">
    <property type="entry name" value="PyrdxlP-dep_Trfase"/>
</dbReference>
<comment type="similarity">
    <text evidence="1">Belongs to the DegT/DnrJ/EryC1 family.</text>
</comment>
<organism evidence="2 3">
    <name type="scientific">Helicobacter mehlei</name>
    <dbReference type="NCBI Taxonomy" id="2316080"/>
    <lineage>
        <taxon>Bacteria</taxon>
        <taxon>Pseudomonadati</taxon>
        <taxon>Campylobacterota</taxon>
        <taxon>Epsilonproteobacteria</taxon>
        <taxon>Campylobacterales</taxon>
        <taxon>Helicobacteraceae</taxon>
        <taxon>Helicobacter</taxon>
    </lineage>
</organism>
<dbReference type="AlphaFoldDB" id="A0A553ULQ6"/>
<evidence type="ECO:0000313" key="3">
    <source>
        <dbReference type="Proteomes" id="UP000319322"/>
    </source>
</evidence>
<dbReference type="OrthoDB" id="9766188at2"/>
<dbReference type="InterPro" id="IPR000653">
    <property type="entry name" value="DegT/StrS_aminotransferase"/>
</dbReference>
<reference evidence="2 3" key="2">
    <citation type="submission" date="2019-07" db="EMBL/GenBank/DDBJ databases">
        <title>Helicobacter labacensis sp. nov., Helicobacter mehlei sp. nov. and Helicobacter vulpis sp. nov., isolated from gastric mucosa of red fox (Vulpis vulpis).</title>
        <authorList>
            <person name="Kusar D."/>
            <person name="Gruntar I."/>
            <person name="Pate M."/>
            <person name="Zajc U."/>
            <person name="Ocepek M."/>
        </authorList>
    </citation>
    <scope>NUCLEOTIDE SEQUENCE [LARGE SCALE GENOMIC DNA]</scope>
    <source>
        <strain evidence="2 3">L8b</strain>
    </source>
</reference>
<dbReference type="GO" id="GO:0030170">
    <property type="term" value="F:pyridoxal phosphate binding"/>
    <property type="evidence" value="ECO:0007669"/>
    <property type="project" value="TreeGrafter"/>
</dbReference>
<dbReference type="PANTHER" id="PTHR30244:SF42">
    <property type="entry name" value="UDP-2-ACETAMIDO-2-DEOXY-3-OXO-D-GLUCURONATE AMINOTRANSFERASE"/>
    <property type="match status" value="1"/>
</dbReference>
<dbReference type="Gene3D" id="3.40.640.10">
    <property type="entry name" value="Type I PLP-dependent aspartate aminotransferase-like (Major domain)"/>
    <property type="match status" value="1"/>
</dbReference>
<proteinExistence type="inferred from homology"/>
<reference evidence="2 3" key="3">
    <citation type="submission" date="2019-07" db="EMBL/GenBank/DDBJ databases">
        <authorList>
            <person name="Papic B."/>
        </authorList>
    </citation>
    <scope>NUCLEOTIDE SEQUENCE [LARGE SCALE GENOMIC DNA]</scope>
    <source>
        <strain evidence="2 3">L8b</strain>
    </source>
</reference>
<keyword evidence="2" id="KW-0808">Transferase</keyword>
<dbReference type="CDD" id="cd00616">
    <property type="entry name" value="AHBA_syn"/>
    <property type="match status" value="1"/>
</dbReference>
<keyword evidence="1" id="KW-0663">Pyridoxal phosphate</keyword>
<dbReference type="PANTHER" id="PTHR30244">
    <property type="entry name" value="TRANSAMINASE"/>
    <property type="match status" value="1"/>
</dbReference>
<dbReference type="RefSeq" id="WP_120948631.1">
    <property type="nucleotide sequence ID" value="NZ_QXQP01000023.1"/>
</dbReference>
<name>A0A553ULQ6_9HELI</name>
<keyword evidence="2" id="KW-0032">Aminotransferase</keyword>
<dbReference type="InterPro" id="IPR015421">
    <property type="entry name" value="PyrdxlP-dep_Trfase_major"/>
</dbReference>